<dbReference type="Pfam" id="PF01521">
    <property type="entry name" value="Fe-S_biosyn"/>
    <property type="match status" value="1"/>
</dbReference>
<comment type="caution">
    <text evidence="3">The sequence shown here is derived from an EMBL/GenBank/DDBJ whole genome shotgun (WGS) entry which is preliminary data.</text>
</comment>
<dbReference type="InterPro" id="IPR017870">
    <property type="entry name" value="FeS_cluster_insertion_CS"/>
</dbReference>
<dbReference type="PANTHER" id="PTHR43011:SF1">
    <property type="entry name" value="IRON-SULFUR CLUSTER ASSEMBLY 2 HOMOLOG, MITOCHONDRIAL"/>
    <property type="match status" value="1"/>
</dbReference>
<evidence type="ECO:0000259" key="2">
    <source>
        <dbReference type="Pfam" id="PF01521"/>
    </source>
</evidence>
<proteinExistence type="predicted"/>
<dbReference type="PROSITE" id="PS01152">
    <property type="entry name" value="HESB"/>
    <property type="match status" value="1"/>
</dbReference>
<gene>
    <name evidence="3" type="ORF">GCM10011505_05310</name>
</gene>
<dbReference type="Gene3D" id="2.60.300.12">
    <property type="entry name" value="HesB-like domain"/>
    <property type="match status" value="1"/>
</dbReference>
<dbReference type="Proteomes" id="UP000603352">
    <property type="component" value="Unassembled WGS sequence"/>
</dbReference>
<dbReference type="InterPro" id="IPR035903">
    <property type="entry name" value="HesB-like_dom_sf"/>
</dbReference>
<evidence type="ECO:0000256" key="1">
    <source>
        <dbReference type="SAM" id="MobiDB-lite"/>
    </source>
</evidence>
<dbReference type="InterPro" id="IPR000361">
    <property type="entry name" value="ATAP_core_dom"/>
</dbReference>
<dbReference type="NCBIfam" id="TIGR00049">
    <property type="entry name" value="iron-sulfur cluster assembly accessory protein"/>
    <property type="match status" value="1"/>
</dbReference>
<organism evidence="3 4">
    <name type="scientific">Tistrella bauzanensis</name>
    <dbReference type="NCBI Taxonomy" id="657419"/>
    <lineage>
        <taxon>Bacteria</taxon>
        <taxon>Pseudomonadati</taxon>
        <taxon>Pseudomonadota</taxon>
        <taxon>Alphaproteobacteria</taxon>
        <taxon>Geminicoccales</taxon>
        <taxon>Geminicoccaceae</taxon>
        <taxon>Tistrella</taxon>
    </lineage>
</organism>
<evidence type="ECO:0000313" key="3">
    <source>
        <dbReference type="EMBL" id="GGB26927.1"/>
    </source>
</evidence>
<keyword evidence="4" id="KW-1185">Reference proteome</keyword>
<feature type="compositionally biased region" description="Polar residues" evidence="1">
    <location>
        <begin position="1"/>
        <end position="15"/>
    </location>
</feature>
<feature type="domain" description="Core" evidence="2">
    <location>
        <begin position="23"/>
        <end position="123"/>
    </location>
</feature>
<protein>
    <submittedName>
        <fullName evidence="3">Heme biosynthesis protein HemY</fullName>
    </submittedName>
</protein>
<feature type="region of interest" description="Disordered" evidence="1">
    <location>
        <begin position="1"/>
        <end position="22"/>
    </location>
</feature>
<dbReference type="RefSeq" id="WP_188574611.1">
    <property type="nucleotide sequence ID" value="NZ_BMDZ01000003.1"/>
</dbReference>
<dbReference type="EMBL" id="BMDZ01000003">
    <property type="protein sequence ID" value="GGB26927.1"/>
    <property type="molecule type" value="Genomic_DNA"/>
</dbReference>
<dbReference type="SUPFAM" id="SSF89360">
    <property type="entry name" value="HesB-like domain"/>
    <property type="match status" value="1"/>
</dbReference>
<reference evidence="4" key="1">
    <citation type="journal article" date="2019" name="Int. J. Syst. Evol. Microbiol.">
        <title>The Global Catalogue of Microorganisms (GCM) 10K type strain sequencing project: providing services to taxonomists for standard genome sequencing and annotation.</title>
        <authorList>
            <consortium name="The Broad Institute Genomics Platform"/>
            <consortium name="The Broad Institute Genome Sequencing Center for Infectious Disease"/>
            <person name="Wu L."/>
            <person name="Ma J."/>
        </authorList>
    </citation>
    <scope>NUCLEOTIDE SEQUENCE [LARGE SCALE GENOMIC DNA]</scope>
    <source>
        <strain evidence="4">CGMCC 1.10188</strain>
    </source>
</reference>
<accession>A0ABQ1I9W1</accession>
<sequence length="129" mass="13201">MAASDATDTLVSSSAPAGGLPPLTLSERAARHIRRISDKEGAPVRLRIAVSGGGCSGFQYEFSIDKGAVGADDVVIARDGAEALIDEASIPFVLGAELDFTEDLTGSRFAMTNPNATASCGCGTSFSVF</sequence>
<dbReference type="PANTHER" id="PTHR43011">
    <property type="entry name" value="IRON-SULFUR CLUSTER ASSEMBLY 2 HOMOLOG, MITOCHONDRIAL"/>
    <property type="match status" value="1"/>
</dbReference>
<name>A0ABQ1I9W1_9PROT</name>
<dbReference type="InterPro" id="IPR016092">
    <property type="entry name" value="ATAP"/>
</dbReference>
<evidence type="ECO:0000313" key="4">
    <source>
        <dbReference type="Proteomes" id="UP000603352"/>
    </source>
</evidence>